<dbReference type="PROSITE" id="PS51864">
    <property type="entry name" value="ASTACIN"/>
    <property type="match status" value="1"/>
</dbReference>
<keyword evidence="4" id="KW-1185">Reference proteome</keyword>
<comment type="caution">
    <text evidence="1">Lacks conserved residue(s) required for the propagation of feature annotation.</text>
</comment>
<protein>
    <recommendedName>
        <fullName evidence="2">Peptidase M12A domain-containing protein</fullName>
    </recommendedName>
</protein>
<dbReference type="Gene3D" id="3.40.390.10">
    <property type="entry name" value="Collagenase (Catalytic Domain)"/>
    <property type="match status" value="1"/>
</dbReference>
<evidence type="ECO:0000256" key="1">
    <source>
        <dbReference type="PROSITE-ProRule" id="PRU01211"/>
    </source>
</evidence>
<feature type="domain" description="Peptidase M12A" evidence="2">
    <location>
        <begin position="3"/>
        <end position="200"/>
    </location>
</feature>
<dbReference type="InterPro" id="IPR024079">
    <property type="entry name" value="MetalloPept_cat_dom_sf"/>
</dbReference>
<dbReference type="Proteomes" id="UP000192610">
    <property type="component" value="Unassembled WGS sequence"/>
</dbReference>
<reference evidence="4" key="1">
    <citation type="submission" date="2016-04" db="EMBL/GenBank/DDBJ databases">
        <authorList>
            <person name="Chen L."/>
            <person name="Zhuang W."/>
            <person name="Wang G."/>
        </authorList>
    </citation>
    <scope>NUCLEOTIDE SEQUENCE [LARGE SCALE GENOMIC DNA]</scope>
    <source>
        <strain evidence="4">17621</strain>
    </source>
</reference>
<name>A0A1V9EDN0_9BACT</name>
<dbReference type="InterPro" id="IPR001506">
    <property type="entry name" value="Peptidase_M12A"/>
</dbReference>
<comment type="caution">
    <text evidence="3">The sequence shown here is derived from an EMBL/GenBank/DDBJ whole genome shotgun (WGS) entry which is preliminary data.</text>
</comment>
<dbReference type="InterPro" id="IPR028994">
    <property type="entry name" value="Integrin_alpha_N"/>
</dbReference>
<evidence type="ECO:0000313" key="4">
    <source>
        <dbReference type="Proteomes" id="UP000192610"/>
    </source>
</evidence>
<dbReference type="OrthoDB" id="8455098at2"/>
<keyword evidence="1" id="KW-0862">Zinc</keyword>
<dbReference type="STRING" id="354355.SAMN05660816_02866"/>
<dbReference type="GO" id="GO:0006508">
    <property type="term" value="P:proteolysis"/>
    <property type="evidence" value="ECO:0007669"/>
    <property type="project" value="UniProtKB-KW"/>
</dbReference>
<evidence type="ECO:0000259" key="2">
    <source>
        <dbReference type="PROSITE" id="PS51864"/>
    </source>
</evidence>
<feature type="binding site" evidence="1">
    <location>
        <position position="109"/>
    </location>
    <ligand>
        <name>Zn(2+)</name>
        <dbReference type="ChEBI" id="CHEBI:29105"/>
        <note>catalytic</note>
    </ligand>
</feature>
<dbReference type="PANTHER" id="PTHR10127">
    <property type="entry name" value="DISCOIDIN, CUB, EGF, LAMININ , AND ZINC METALLOPROTEASE DOMAIN CONTAINING"/>
    <property type="match status" value="1"/>
</dbReference>
<dbReference type="AlphaFoldDB" id="A0A1V9EDN0"/>
<accession>A0A1V9EDN0</accession>
<dbReference type="PANTHER" id="PTHR10127:SF850">
    <property type="entry name" value="METALLOENDOPEPTIDASE"/>
    <property type="match status" value="1"/>
</dbReference>
<feature type="active site" evidence="1">
    <location>
        <position position="100"/>
    </location>
</feature>
<organism evidence="3 4">
    <name type="scientific">Niastella yeongjuensis</name>
    <dbReference type="NCBI Taxonomy" id="354355"/>
    <lineage>
        <taxon>Bacteria</taxon>
        <taxon>Pseudomonadati</taxon>
        <taxon>Bacteroidota</taxon>
        <taxon>Chitinophagia</taxon>
        <taxon>Chitinophagales</taxon>
        <taxon>Chitinophagaceae</taxon>
        <taxon>Niastella</taxon>
    </lineage>
</organism>
<evidence type="ECO:0000313" key="3">
    <source>
        <dbReference type="EMBL" id="OQP44151.1"/>
    </source>
</evidence>
<keyword evidence="1" id="KW-0645">Protease</keyword>
<dbReference type="Gene3D" id="2.130.10.130">
    <property type="entry name" value="Integrin alpha, N-terminal"/>
    <property type="match status" value="1"/>
</dbReference>
<dbReference type="RefSeq" id="WP_081203033.1">
    <property type="nucleotide sequence ID" value="NZ_FOCZ01000005.1"/>
</dbReference>
<dbReference type="GO" id="GO:0008270">
    <property type="term" value="F:zinc ion binding"/>
    <property type="evidence" value="ECO:0007669"/>
    <property type="project" value="UniProtKB-UniRule"/>
</dbReference>
<dbReference type="SUPFAM" id="SSF55486">
    <property type="entry name" value="Metalloproteases ('zincins'), catalytic domain"/>
    <property type="match status" value="1"/>
</dbReference>
<keyword evidence="1" id="KW-0479">Metal-binding</keyword>
<dbReference type="Pfam" id="PF01400">
    <property type="entry name" value="Astacin"/>
    <property type="match status" value="1"/>
</dbReference>
<dbReference type="InterPro" id="IPR006026">
    <property type="entry name" value="Peptidase_Metallo"/>
</dbReference>
<dbReference type="EMBL" id="LVXG01000038">
    <property type="protein sequence ID" value="OQP44151.1"/>
    <property type="molecule type" value="Genomic_DNA"/>
</dbReference>
<dbReference type="SMART" id="SM00235">
    <property type="entry name" value="ZnMc"/>
    <property type="match status" value="1"/>
</dbReference>
<keyword evidence="1" id="KW-0482">Metalloprotease</keyword>
<gene>
    <name evidence="3" type="ORF">A4H97_33655</name>
</gene>
<feature type="binding site" evidence="1">
    <location>
        <position position="99"/>
    </location>
    <ligand>
        <name>Zn(2+)</name>
        <dbReference type="ChEBI" id="CHEBI:29105"/>
        <note>catalytic</note>
    </ligand>
</feature>
<keyword evidence="1" id="KW-0378">Hydrolase</keyword>
<dbReference type="GO" id="GO:0004222">
    <property type="term" value="F:metalloendopeptidase activity"/>
    <property type="evidence" value="ECO:0007669"/>
    <property type="project" value="UniProtKB-UniRule"/>
</dbReference>
<proteinExistence type="predicted"/>
<dbReference type="SUPFAM" id="SSF69318">
    <property type="entry name" value="Integrin alpha N-terminal domain"/>
    <property type="match status" value="1"/>
</dbReference>
<sequence>MCIRISGDEHLWPNGIIPYEIDAMDFPAGSSGYNAVLAAIAEWNTKTNITLIPRNGENDYVYFKLGDNENVSDSQVGRKCGRQDINGQSLNLNSGPLIHEIGHAVGLFHEQTREDRDKYVNVNSSNILNGQESQFSQHIHDGDDIGAYDYSSIMHYGRKAFPKNPLVDTIVPISWFGTETQAAGMASADISGSGIANDLVIFHIDNPAGENNGYYRIIWGAKQDGTDNGMSELFQIPGWFGTNNQGGGIAVTDITGNGRPDLLVFFIDNPKGENHGYYRIGWDMKNNGQVSSWSEIFQVDGWFGSETSGAGVALVKLNDNPYWDMVVFHIDNPGGNNQGYYRIGYEIGNTGIVRRWMPPFPIPGWFGTETQGAGIAIGNIGGVNNIIILFHIDNPGGENKGYLRLGQLKANGSVVNWVGPNLIPGWFGTESQDGDICLINFAGNTSLALLHIDNPDGENRGYLRYGSGLNVNLSPLSWSNIFPVHNFGTDAINTIGNLVSLSPLDIRGVNTIYPFKTAYGNPMRAQGWFGSENQGADVALADINGNGRPDMVIFFIDNPNGTNTGYYKIGWDLDNRGMASSFTGAIAIPGWWGNESAGAGIAIADISGNGKLDIVVMHIDNPGGANQGYYRIGWDLDVSGNVTGGWTSHIPIPGWFGDESSDAGIAIADITGSGRPDLIVLHIDNPGGANQGYFRIGKDMTATGTIASWTSTQPIPGWFGNETQGAGVAIKDVTGNGKPDIIVFHIDNPSGANHGYYRIGWDIDSFGNISGGWTRPIQIAGWFGDEDQGAGIVVANFDGDGSNDFLIFNIDNPSGENHGYYRVIFNPLLS</sequence>
<dbReference type="PRINTS" id="PR00480">
    <property type="entry name" value="ASTACIN"/>
</dbReference>
<comment type="cofactor">
    <cofactor evidence="1">
        <name>Zn(2+)</name>
        <dbReference type="ChEBI" id="CHEBI:29105"/>
    </cofactor>
    <text evidence="1">Binds 1 zinc ion per subunit.</text>
</comment>
<feature type="binding site" evidence="1">
    <location>
        <position position="103"/>
    </location>
    <ligand>
        <name>Zn(2+)</name>
        <dbReference type="ChEBI" id="CHEBI:29105"/>
        <note>catalytic</note>
    </ligand>
</feature>